<dbReference type="EMBL" id="FQZE01000023">
    <property type="protein sequence ID" value="SHJ58135.1"/>
    <property type="molecule type" value="Genomic_DNA"/>
</dbReference>
<dbReference type="Proteomes" id="UP000184050">
    <property type="component" value="Unassembled WGS sequence"/>
</dbReference>
<dbReference type="PANTHER" id="PTHR10900:SF77">
    <property type="entry name" value="FI19380P1"/>
    <property type="match status" value="1"/>
</dbReference>
<evidence type="ECO:0000313" key="4">
    <source>
        <dbReference type="Proteomes" id="UP000184050"/>
    </source>
</evidence>
<dbReference type="STRING" id="1168035.SAMN05444280_12341"/>
<dbReference type="InterPro" id="IPR050904">
    <property type="entry name" value="Adhesion/Biosynth-related"/>
</dbReference>
<protein>
    <submittedName>
        <fullName evidence="3">Uncaracterized surface protein containing fasciclin (FAS1) repeats</fullName>
    </submittedName>
</protein>
<feature type="chain" id="PRO_5012206634" evidence="1">
    <location>
        <begin position="33"/>
        <end position="227"/>
    </location>
</feature>
<dbReference type="AlphaFoldDB" id="A0A1M6KGR3"/>
<keyword evidence="1" id="KW-0732">Signal</keyword>
<dbReference type="SMART" id="SM00554">
    <property type="entry name" value="FAS1"/>
    <property type="match status" value="1"/>
</dbReference>
<accession>A0A1M6KGR3</accession>
<evidence type="ECO:0000256" key="1">
    <source>
        <dbReference type="SAM" id="SignalP"/>
    </source>
</evidence>
<organism evidence="3 4">
    <name type="scientific">Tangfeifania diversioriginum</name>
    <dbReference type="NCBI Taxonomy" id="1168035"/>
    <lineage>
        <taxon>Bacteria</taxon>
        <taxon>Pseudomonadati</taxon>
        <taxon>Bacteroidota</taxon>
        <taxon>Bacteroidia</taxon>
        <taxon>Marinilabiliales</taxon>
        <taxon>Prolixibacteraceae</taxon>
        <taxon>Tangfeifania</taxon>
    </lineage>
</organism>
<dbReference type="RefSeq" id="WP_073170819.1">
    <property type="nucleotide sequence ID" value="NZ_FQZE01000023.1"/>
</dbReference>
<feature type="domain" description="FAS1" evidence="2">
    <location>
        <begin position="77"/>
        <end position="224"/>
    </location>
</feature>
<dbReference type="PANTHER" id="PTHR10900">
    <property type="entry name" value="PERIOSTIN-RELATED"/>
    <property type="match status" value="1"/>
</dbReference>
<dbReference type="SUPFAM" id="SSF82153">
    <property type="entry name" value="FAS1 domain"/>
    <property type="match status" value="1"/>
</dbReference>
<dbReference type="Gene3D" id="2.30.180.10">
    <property type="entry name" value="FAS1 domain"/>
    <property type="match status" value="1"/>
</dbReference>
<keyword evidence="4" id="KW-1185">Reference proteome</keyword>
<dbReference type="PROSITE" id="PS51257">
    <property type="entry name" value="PROKAR_LIPOPROTEIN"/>
    <property type="match status" value="1"/>
</dbReference>
<dbReference type="InterPro" id="IPR036378">
    <property type="entry name" value="FAS1_dom_sf"/>
</dbReference>
<name>A0A1M6KGR3_9BACT</name>
<dbReference type="InterPro" id="IPR000782">
    <property type="entry name" value="FAS1_domain"/>
</dbReference>
<reference evidence="3 4" key="1">
    <citation type="submission" date="2016-11" db="EMBL/GenBank/DDBJ databases">
        <authorList>
            <person name="Jaros S."/>
            <person name="Januszkiewicz K."/>
            <person name="Wedrychowicz H."/>
        </authorList>
    </citation>
    <scope>NUCLEOTIDE SEQUENCE [LARGE SCALE GENOMIC DNA]</scope>
    <source>
        <strain evidence="3 4">DSM 27063</strain>
    </source>
</reference>
<dbReference type="OrthoDB" id="1119934at2"/>
<gene>
    <name evidence="3" type="ORF">SAMN05444280_12341</name>
</gene>
<evidence type="ECO:0000313" key="3">
    <source>
        <dbReference type="EMBL" id="SHJ58135.1"/>
    </source>
</evidence>
<feature type="signal peptide" evidence="1">
    <location>
        <begin position="1"/>
        <end position="32"/>
    </location>
</feature>
<dbReference type="PROSITE" id="PS50213">
    <property type="entry name" value="FAS1"/>
    <property type="match status" value="1"/>
</dbReference>
<sequence length="227" mass="24030">MKKQNFKKMMNLRSFALIAIFAVAVFATSCNKADDGYIPEDVAASQDLELKKGKPDNVGPKGAPAPGEFTIAEIVVASANPKAPNKEAEFTLLLAALEYTNLTGVFTGGGQYTVFAPTDQAFINLATTLGVDPSNPFEEIDNLLGEGTVANVLLYHVTEGRRAANSVVPPRGTKTIETLLEGASFSVFTEDGNVFIDAIGNEAQILATNISASNGIVHEINTVLLPL</sequence>
<proteinExistence type="predicted"/>
<evidence type="ECO:0000259" key="2">
    <source>
        <dbReference type="PROSITE" id="PS50213"/>
    </source>
</evidence>
<dbReference type="Pfam" id="PF02469">
    <property type="entry name" value="Fasciclin"/>
    <property type="match status" value="1"/>
</dbReference>